<dbReference type="AlphaFoldDB" id="A0A0S7WR43"/>
<protein>
    <recommendedName>
        <fullName evidence="4">Peptidase M23 domain-containing protein</fullName>
    </recommendedName>
</protein>
<dbReference type="EMBL" id="LIZS01000060">
    <property type="protein sequence ID" value="KPJ52409.1"/>
    <property type="molecule type" value="Genomic_DNA"/>
</dbReference>
<feature type="compositionally biased region" description="Basic and acidic residues" evidence="1">
    <location>
        <begin position="490"/>
        <end position="523"/>
    </location>
</feature>
<dbReference type="Gene3D" id="2.70.70.10">
    <property type="entry name" value="Glucose Permease (Domain IIA)"/>
    <property type="match status" value="1"/>
</dbReference>
<sequence length="843" mass="92279">MTVSPSYPSLQMSARAPRPVSVLLAAWLAVASHGWSADKPSPNAAEPDSAGPLALSWPIDAEPGLTSGFAEQRPDHFHAGVDIKTWKGQGYAVRAAGDGHVWRIKTSPQGYGKALYLKLKGGLIVVYAHLLDFTQPIASFLEDEQWRQRRYSIDIYPPPDRLPIRAGEFIGRTGRSGCKAPHLHFELRNEENHPINPLTNGLVLPDHEHPVFAAIEFVPMDVRSFIDGKSESKIVALHRLKGQPARYAARDTVQISGTVGVAANVWDRACGLSNRLPLYRLALHVNDSLLYSSASEEFSYGETRQVDIEYDCPRYRRGEGSFRRLFRPRGYTLGFPTVEGDGLLRTGEGSARRYLAPGLHTLETAAIDASGNEARCAVVLLVNSPPQILACSVSRGRLAVLADDPETDSITVSLDISADRGRTWERMTLAREGAGNGWIEAAWQPPAPAESLLLARVQVSDPFDAPSHPVFRPVISSPLAEPEPGADEVSTEKRPTTDDPDETRPARSRRPDSSPRSRTDRVRQIGIWPPDRAPADTSEIGVSCTAEQIPPRLLLALRSRTPLAFEPELTVEQRGAPPRKIALHAEAANRYRGEMKVDPRFPGEAVVRFRWTDAWGRVGEGHTRFSVNGATREAGGVIISSDGLAEIRIDPGSLFSDLTALVESQDLPAGEGLRPASRAYEFGPDISAFARDATIAITPRPGWARADPRVAIYVQTDSGEWQFLGRNREGGRVTATIERMGTYAALLDTVAPHIWSIHPTSGEVADAKTLVSFHTRDQGSGLTEEGINVELDGMRMVAEWDPFEQRVIAWSRGALSPGHHLLTIVVEDAAGNRSEVHYRFEGG</sequence>
<dbReference type="PANTHER" id="PTHR21666:SF289">
    <property type="entry name" value="L-ALA--D-GLU ENDOPEPTIDASE"/>
    <property type="match status" value="1"/>
</dbReference>
<gene>
    <name evidence="2" type="ORF">AMJ39_07925</name>
</gene>
<evidence type="ECO:0008006" key="4">
    <source>
        <dbReference type="Google" id="ProtNLM"/>
    </source>
</evidence>
<dbReference type="InterPro" id="IPR011055">
    <property type="entry name" value="Dup_hybrid_motif"/>
</dbReference>
<dbReference type="CDD" id="cd12797">
    <property type="entry name" value="M23_peptidase"/>
    <property type="match status" value="1"/>
</dbReference>
<accession>A0A0S7WR43</accession>
<evidence type="ECO:0000313" key="2">
    <source>
        <dbReference type="EMBL" id="KPJ52409.1"/>
    </source>
</evidence>
<name>A0A0S7WR43_UNCT6</name>
<organism evidence="2 3">
    <name type="scientific">candidate division TA06 bacterium DG_24</name>
    <dbReference type="NCBI Taxonomy" id="1703770"/>
    <lineage>
        <taxon>Bacteria</taxon>
        <taxon>Bacteria division TA06</taxon>
    </lineage>
</organism>
<comment type="caution">
    <text evidence="2">The sequence shown here is derived from an EMBL/GenBank/DDBJ whole genome shotgun (WGS) entry which is preliminary data.</text>
</comment>
<dbReference type="GO" id="GO:0004222">
    <property type="term" value="F:metalloendopeptidase activity"/>
    <property type="evidence" value="ECO:0007669"/>
    <property type="project" value="TreeGrafter"/>
</dbReference>
<evidence type="ECO:0000256" key="1">
    <source>
        <dbReference type="SAM" id="MobiDB-lite"/>
    </source>
</evidence>
<dbReference type="STRING" id="1703770.AMJ39_07925"/>
<feature type="region of interest" description="Disordered" evidence="1">
    <location>
        <begin position="470"/>
        <end position="538"/>
    </location>
</feature>
<evidence type="ECO:0000313" key="3">
    <source>
        <dbReference type="Proteomes" id="UP000052008"/>
    </source>
</evidence>
<reference evidence="2 3" key="1">
    <citation type="journal article" date="2015" name="Microbiome">
        <title>Genomic resolution of linkages in carbon, nitrogen, and sulfur cycling among widespread estuary sediment bacteria.</title>
        <authorList>
            <person name="Baker B.J."/>
            <person name="Lazar C.S."/>
            <person name="Teske A.P."/>
            <person name="Dick G.J."/>
        </authorList>
    </citation>
    <scope>NUCLEOTIDE SEQUENCE [LARGE SCALE GENOMIC DNA]</scope>
    <source>
        <strain evidence="2">DG_24</strain>
    </source>
</reference>
<dbReference type="SUPFAM" id="SSF51261">
    <property type="entry name" value="Duplicated hybrid motif"/>
    <property type="match status" value="1"/>
</dbReference>
<proteinExistence type="predicted"/>
<dbReference type="Proteomes" id="UP000052008">
    <property type="component" value="Unassembled WGS sequence"/>
</dbReference>
<dbReference type="PANTHER" id="PTHR21666">
    <property type="entry name" value="PEPTIDASE-RELATED"/>
    <property type="match status" value="1"/>
</dbReference>
<dbReference type="InterPro" id="IPR050570">
    <property type="entry name" value="Cell_wall_metabolism_enzyme"/>
</dbReference>